<sequence>MSSVSGAVGVPGFVGAAPYAGRSVPAPAAAATSLSSASTASAFGGARLSRVCAPRAVGAAPWRLPGGTPLTSPGGSGGQLARGRVAPTMGLFDSLKKAVGLPADTAAAGGDVDPDERAGAAVGGDAVDLAANARLLEKYGALVTEVTDRFEATEALSDEEIQAAATALRTRLSSASPDGATVADLDGGLGEAFALAREAAYRTVGLCPYDVQLLGGVALHRGNVAEMATGEGKTLVAVLPTVLAAMAGRGTVLVVTVNDYLARRDAEFVTPIHEALGLTVGLVQAGDTPAERRAAYAADVTYVTNSELGFDYLRDNLALTAEDLVLGRPFYYCLVDEADSVLVDEARTPLIISESVDAPAGKYAAAAKVANALTVGVHYSANIKEQSVLMTDRGYADIERALGVDDLFNPADPWAPYLINALKAKELFKRDTNYLVRDNEVIIIDEFTGRAMEGRRWSDGLHQAVEAAEGIPVASEASTVASISYQAFFRLFPRLAGMTGTAATEATEFGDIYSLRVVPIPTALPVARKDYPDAVFKTPAGKYKAVMREVARAHPSGRPLLLGTTSVEASEQLSELLAEVGVPHEVLNAKAAAAQREGEIIAQAARRFAVTIATNMAGRGTDIVLGGNPEYYTRALARRALVRRSNRLAKALEANDAAEGEGPISFYVIDDAVIPGDGDGLTDATREALDAAAGAAFKGAPRSLQTSEGIDTLVSVAAGVSGEADADFAALAKKTGASAEAVAQLASALASARAELKAVCTAEQEEVVELGGLYVIGTERHESRRIDNQLRGRSGRQGDPGASRFFVSLEDRLFKTFGGDKLQKLLTAFRVDEDTPIESKSVTSALNSAQAAVEVYYSDIRKQLFTYDEVLSVQRAAIYSQRRRLLTAGDDATDTMYAEWCADTVAEIVPNYVTADAGGKADAANYPGLEAKLRQFFPNVTGVDEATLSAAGRGTAVADAVAARVAAALADKTASLNTGRSGKDGGSFASEVERFLALSQADAQWREHLKKMDYLKEFVGLRAYGSDDPLVAYQREGFALFEALTAGIRRNAVYSLFQYEPAKKAGAAAGGKKKRGKK</sequence>
<gene>
    <name evidence="1" type="ORF">I4F81_001305</name>
</gene>
<proteinExistence type="predicted"/>
<evidence type="ECO:0000313" key="2">
    <source>
        <dbReference type="Proteomes" id="UP000798662"/>
    </source>
</evidence>
<dbReference type="Proteomes" id="UP000798662">
    <property type="component" value="Chromosome 1"/>
</dbReference>
<evidence type="ECO:0000313" key="1">
    <source>
        <dbReference type="EMBL" id="KAK1858704.1"/>
    </source>
</evidence>
<organism evidence="1 2">
    <name type="scientific">Pyropia yezoensis</name>
    <name type="common">Susabi-nori</name>
    <name type="synonym">Porphyra yezoensis</name>
    <dbReference type="NCBI Taxonomy" id="2788"/>
    <lineage>
        <taxon>Eukaryota</taxon>
        <taxon>Rhodophyta</taxon>
        <taxon>Bangiophyceae</taxon>
        <taxon>Bangiales</taxon>
        <taxon>Bangiaceae</taxon>
        <taxon>Pyropia</taxon>
    </lineage>
</organism>
<name>A0ACC3BL68_PYRYE</name>
<reference evidence="1" key="1">
    <citation type="submission" date="2019-11" db="EMBL/GenBank/DDBJ databases">
        <title>Nori genome reveals adaptations in red seaweeds to the harsh intertidal environment.</title>
        <authorList>
            <person name="Wang D."/>
            <person name="Mao Y."/>
        </authorList>
    </citation>
    <scope>NUCLEOTIDE SEQUENCE</scope>
    <source>
        <tissue evidence="1">Gametophyte</tissue>
    </source>
</reference>
<dbReference type="EMBL" id="CM020618">
    <property type="protein sequence ID" value="KAK1858704.1"/>
    <property type="molecule type" value="Genomic_DNA"/>
</dbReference>
<keyword evidence="2" id="KW-1185">Reference proteome</keyword>
<protein>
    <submittedName>
        <fullName evidence="1">Uncharacterized protein</fullName>
    </submittedName>
</protein>
<comment type="caution">
    <text evidence="1">The sequence shown here is derived from an EMBL/GenBank/DDBJ whole genome shotgun (WGS) entry which is preliminary data.</text>
</comment>
<accession>A0ACC3BL68</accession>